<dbReference type="InterPro" id="IPR013087">
    <property type="entry name" value="Znf_C2H2_type"/>
</dbReference>
<dbReference type="AlphaFoldDB" id="A0A6J0B504"/>
<dbReference type="OrthoDB" id="29058at2759"/>
<feature type="compositionally biased region" description="Basic and acidic residues" evidence="1">
    <location>
        <begin position="607"/>
        <end position="618"/>
    </location>
</feature>
<feature type="compositionally biased region" description="Basic and acidic residues" evidence="1">
    <location>
        <begin position="372"/>
        <end position="386"/>
    </location>
</feature>
<dbReference type="Proteomes" id="UP000829291">
    <property type="component" value="Chromosome 5"/>
</dbReference>
<feature type="compositionally biased region" description="Polar residues" evidence="1">
    <location>
        <begin position="524"/>
        <end position="558"/>
    </location>
</feature>
<reference evidence="4" key="1">
    <citation type="submission" date="2025-08" db="UniProtKB">
        <authorList>
            <consortium name="RefSeq"/>
        </authorList>
    </citation>
    <scope>IDENTIFICATION</scope>
    <source>
        <tissue evidence="4">Thorax and Abdomen</tissue>
    </source>
</reference>
<evidence type="ECO:0000313" key="4">
    <source>
        <dbReference type="RefSeq" id="XP_015510149.2"/>
    </source>
</evidence>
<gene>
    <name evidence="4" type="primary">LOC107217244</name>
</gene>
<proteinExistence type="predicted"/>
<feature type="domain" description="C2H2-type" evidence="2">
    <location>
        <begin position="10"/>
        <end position="31"/>
    </location>
</feature>
<dbReference type="GeneID" id="107217244"/>
<dbReference type="KEGG" id="nlo:107217244"/>
<feature type="region of interest" description="Disordered" evidence="1">
    <location>
        <begin position="517"/>
        <end position="657"/>
    </location>
</feature>
<protein>
    <submittedName>
        <fullName evidence="4">Uncharacterized protein LOC107217244 isoform X1</fullName>
    </submittedName>
</protein>
<evidence type="ECO:0000256" key="1">
    <source>
        <dbReference type="SAM" id="MobiDB-lite"/>
    </source>
</evidence>
<feature type="compositionally biased region" description="Basic residues" evidence="1">
    <location>
        <begin position="597"/>
        <end position="606"/>
    </location>
</feature>
<dbReference type="InParanoid" id="A0A6J0B504"/>
<dbReference type="RefSeq" id="XP_015510149.2">
    <property type="nucleotide sequence ID" value="XM_015654663.2"/>
</dbReference>
<keyword evidence="3" id="KW-1185">Reference proteome</keyword>
<name>A0A6J0B504_NEOLC</name>
<evidence type="ECO:0000313" key="3">
    <source>
        <dbReference type="Proteomes" id="UP000829291"/>
    </source>
</evidence>
<dbReference type="PROSITE" id="PS00028">
    <property type="entry name" value="ZINC_FINGER_C2H2_1"/>
    <property type="match status" value="1"/>
</dbReference>
<organism evidence="4">
    <name type="scientific">Neodiprion lecontei</name>
    <name type="common">Redheaded pine sawfly</name>
    <dbReference type="NCBI Taxonomy" id="441921"/>
    <lineage>
        <taxon>Eukaryota</taxon>
        <taxon>Metazoa</taxon>
        <taxon>Ecdysozoa</taxon>
        <taxon>Arthropoda</taxon>
        <taxon>Hexapoda</taxon>
        <taxon>Insecta</taxon>
        <taxon>Pterygota</taxon>
        <taxon>Neoptera</taxon>
        <taxon>Endopterygota</taxon>
        <taxon>Hymenoptera</taxon>
        <taxon>Tenthredinoidea</taxon>
        <taxon>Diprionidae</taxon>
        <taxon>Diprioninae</taxon>
        <taxon>Neodiprion</taxon>
    </lineage>
</organism>
<evidence type="ECO:0000259" key="2">
    <source>
        <dbReference type="PROSITE" id="PS00028"/>
    </source>
</evidence>
<sequence length="657" mass="72717">MNSLIEDNRCHSCKKLFCCSSCRELHEQKKHPRPKTDANCCLCLSKKLPLEKFKDAKFLCHLVIRHLPLMCVLCGQVYRSSSELQSFKRCEFWQQQKNGNSLPPEQVKKLSAQVTPSPITKTLSCPAYCRKESPSIDSEFHSLQGFAFPQELMRNTSTPMHGSVADQRSVFHFNNKTSKFPSFFLKTPKTPTVEENPSPTLYYSATSQLLTSKDINTDSCASAIAAGSISSSSKSFGSVHTPSRSTAIANRMSEGCSGYSREFFKTNSSRALEVMEEQEEQTSICMDLTEAQDNLQKLFDAPKDTDSPTAPKDFAKKVVRFSDQHQIMADSTVDPVSDNEEFYEAPEILGEKSACSVQNDSEARIVQQNEDNSDKENVENREDSESFKTPLSTPSATSSRVVMMVVVENGFEISTSKLMPLINSSLEKLDQSKSLTKNMTSSLPNVSSHIQHPSSSLVRSISSIDSYTASSTDYYYETPNTSSMTPVGPQKNSSESLTNVGGIFSAVAQVMRNAFRGLPGTGPSKGSPTRVSETLSESRGLNSTGSRTSPSRFSTMATSLLRRPGKRSRDSINDAVSPYRRELRSPRNETGYSPVAKRPRSWHRIRGRDPIARMRRDASTTTRGVSSETQHFQQGSLSAGDTILPIPSRAHQSTQTD</sequence>
<feature type="region of interest" description="Disordered" evidence="1">
    <location>
        <begin position="365"/>
        <end position="394"/>
    </location>
</feature>
<accession>A0A6J0B504</accession>
<feature type="compositionally biased region" description="Polar residues" evidence="1">
    <location>
        <begin position="619"/>
        <end position="639"/>
    </location>
</feature>